<keyword evidence="1" id="KW-0812">Transmembrane</keyword>
<dbReference type="PANTHER" id="PTHR30572:SF4">
    <property type="entry name" value="ABC TRANSPORTER PERMEASE YTRF"/>
    <property type="match status" value="1"/>
</dbReference>
<feature type="transmembrane region" description="Helical" evidence="1">
    <location>
        <begin position="336"/>
        <end position="357"/>
    </location>
</feature>
<reference evidence="2 3" key="1">
    <citation type="submission" date="2019-01" db="EMBL/GenBank/DDBJ databases">
        <authorList>
            <person name="Li J."/>
        </authorList>
    </citation>
    <scope>NUCLEOTIDE SEQUENCE [LARGE SCALE GENOMIC DNA]</scope>
    <source>
        <strain evidence="2 3">CCUG 35506</strain>
    </source>
</reference>
<dbReference type="EMBL" id="SDPO01000003">
    <property type="protein sequence ID" value="RXZ47856.1"/>
    <property type="molecule type" value="Genomic_DNA"/>
</dbReference>
<protein>
    <recommendedName>
        <fullName evidence="4">FtsX-like permease family protein</fullName>
    </recommendedName>
</protein>
<dbReference type="PANTHER" id="PTHR30572">
    <property type="entry name" value="MEMBRANE COMPONENT OF TRANSPORTER-RELATED"/>
    <property type="match status" value="1"/>
</dbReference>
<organism evidence="2 3">
    <name type="scientific">Agromyces fucosus</name>
    <dbReference type="NCBI Taxonomy" id="41985"/>
    <lineage>
        <taxon>Bacteria</taxon>
        <taxon>Bacillati</taxon>
        <taxon>Actinomycetota</taxon>
        <taxon>Actinomycetes</taxon>
        <taxon>Micrococcales</taxon>
        <taxon>Microbacteriaceae</taxon>
        <taxon>Agromyces</taxon>
    </lineage>
</organism>
<dbReference type="RefSeq" id="WP_129232120.1">
    <property type="nucleotide sequence ID" value="NZ_SDPO01000003.1"/>
</dbReference>
<dbReference type="AlphaFoldDB" id="A0A4Q2JMA2"/>
<feature type="transmembrane region" description="Helical" evidence="1">
    <location>
        <begin position="295"/>
        <end position="315"/>
    </location>
</feature>
<dbReference type="GO" id="GO:0022857">
    <property type="term" value="F:transmembrane transporter activity"/>
    <property type="evidence" value="ECO:0007669"/>
    <property type="project" value="TreeGrafter"/>
</dbReference>
<keyword evidence="1" id="KW-0472">Membrane</keyword>
<dbReference type="GO" id="GO:0005886">
    <property type="term" value="C:plasma membrane"/>
    <property type="evidence" value="ECO:0007669"/>
    <property type="project" value="TreeGrafter"/>
</dbReference>
<gene>
    <name evidence="2" type="ORF">ESP57_15135</name>
</gene>
<feature type="transmembrane region" description="Helical" evidence="1">
    <location>
        <begin position="419"/>
        <end position="438"/>
    </location>
</feature>
<dbReference type="Proteomes" id="UP000292935">
    <property type="component" value="Unassembled WGS sequence"/>
</dbReference>
<dbReference type="OrthoDB" id="3719151at2"/>
<feature type="transmembrane region" description="Helical" evidence="1">
    <location>
        <begin position="377"/>
        <end position="398"/>
    </location>
</feature>
<evidence type="ECO:0000313" key="2">
    <source>
        <dbReference type="EMBL" id="RXZ47856.1"/>
    </source>
</evidence>
<feature type="transmembrane region" description="Helical" evidence="1">
    <location>
        <begin position="928"/>
        <end position="949"/>
    </location>
</feature>
<feature type="transmembrane region" description="Helical" evidence="1">
    <location>
        <begin position="458"/>
        <end position="478"/>
    </location>
</feature>
<keyword evidence="1" id="KW-1133">Transmembrane helix</keyword>
<name>A0A4Q2JMA2_9MICO</name>
<evidence type="ECO:0000313" key="3">
    <source>
        <dbReference type="Proteomes" id="UP000292935"/>
    </source>
</evidence>
<feature type="transmembrane region" description="Helical" evidence="1">
    <location>
        <begin position="977"/>
        <end position="999"/>
    </location>
</feature>
<evidence type="ECO:0008006" key="4">
    <source>
        <dbReference type="Google" id="ProtNLM"/>
    </source>
</evidence>
<dbReference type="InterPro" id="IPR050250">
    <property type="entry name" value="Macrolide_Exporter_MacB"/>
</dbReference>
<feature type="transmembrane region" description="Helical" evidence="1">
    <location>
        <begin position="875"/>
        <end position="901"/>
    </location>
</feature>
<comment type="caution">
    <text evidence="2">The sequence shown here is derived from an EMBL/GenBank/DDBJ whole genome shotgun (WGS) entry which is preliminary data.</text>
</comment>
<sequence length="1013" mass="100182">MGAARTAFARANARAGVLVAIAAVVLLLSGLSTAVIDALAGSSTSGLRSGLSSAQGAAGAARWQIRVAQDPEAQADAAASVLDRMITPYHASWSRSIETAPVDATSDGAAFGAVLLADPGAAARSELVEGSWPDDPAAVAAAESDAAEPATLHAAAAESLGLAPGDVVELAGASARRLLVVGTWLPLEPSDPAWFGEGVVATGATADGAGPFLVAESSTLDLPAAIVVRWTAVVDPAAVTPDSARLLRSELPDVEPALRAEPAIGTDGLSAVGGLQATLSRLLAGLGAVRAIAPLPLLLLAFTGFAALTRLAMLLGSARRGETVLLRARGASSARLAGDTAIEVLVLGVPAAILGAVAAEAVLMAVRPGEARSPGTAVVVASVVVVGTLLVVAGRAWLDARRPVVRGSGDEVGRVARGLATGGGVLLVVLAAVAVWQFRLYGSPLVASASGTMEVDPIAVLAPMLVLVALAFAALWLMRPIDALLERMAATRPGLVPSLPMRQLARRASLYAAASLVTMLAVAGLTLSAAFSGAWQGIDRTASALATGGEVRVAYAGRDVVQGPDPLALDDGLDGLDGITAEGPVFRGEVRIGSEQATVVALPAGEADRVAPGTGAAGGAAALDESAADAGTPVPEGTAALEVAVALDAPAGTGGAVAVNAWFLTGSGAATPVTPVPVGVAEGGGAVRLDVPDAEGLRFIGLDASLSGAAGADVLVSFGAITLDGASVAGPGFEVEREHLLTSKSPTALATLTEGGSDPLPVVLGADLAKRISAGIGDAFAFRVLTGGAEVDAVVAGVIPVVPTAGDDGVLADLAALERYAFDADAGVPAFGERWIATSEPERLAADLDRAHGSTVTADARSAASSAPFIAPAIAVLWVGAGGALLFALISVVALVAALGASRFGEIVVLRALGVPARTQSRARIAELAVTLGTAVVIGAIVGLATALLTARELARAAVADVPAAVPVEFAVDPAPWLLGIAAFLALAAVIAGGAAASVRAIASRPGLRQEEG</sequence>
<accession>A0A4Q2JMA2</accession>
<evidence type="ECO:0000256" key="1">
    <source>
        <dbReference type="SAM" id="Phobius"/>
    </source>
</evidence>
<keyword evidence="3" id="KW-1185">Reference proteome</keyword>
<feature type="transmembrane region" description="Helical" evidence="1">
    <location>
        <begin position="510"/>
        <end position="535"/>
    </location>
</feature>
<proteinExistence type="predicted"/>